<gene>
    <name evidence="2" type="ORF">ElyMa_001469900</name>
</gene>
<evidence type="ECO:0000313" key="3">
    <source>
        <dbReference type="Proteomes" id="UP000762676"/>
    </source>
</evidence>
<dbReference type="EMBL" id="BMAT01002890">
    <property type="protein sequence ID" value="GFS16308.1"/>
    <property type="molecule type" value="Genomic_DNA"/>
</dbReference>
<feature type="region of interest" description="Disordered" evidence="1">
    <location>
        <begin position="89"/>
        <end position="113"/>
    </location>
</feature>
<keyword evidence="3" id="KW-1185">Reference proteome</keyword>
<evidence type="ECO:0000256" key="1">
    <source>
        <dbReference type="SAM" id="MobiDB-lite"/>
    </source>
</evidence>
<dbReference type="Proteomes" id="UP000762676">
    <property type="component" value="Unassembled WGS sequence"/>
</dbReference>
<organism evidence="2 3">
    <name type="scientific">Elysia marginata</name>
    <dbReference type="NCBI Taxonomy" id="1093978"/>
    <lineage>
        <taxon>Eukaryota</taxon>
        <taxon>Metazoa</taxon>
        <taxon>Spiralia</taxon>
        <taxon>Lophotrochozoa</taxon>
        <taxon>Mollusca</taxon>
        <taxon>Gastropoda</taxon>
        <taxon>Heterobranchia</taxon>
        <taxon>Euthyneura</taxon>
        <taxon>Panpulmonata</taxon>
        <taxon>Sacoglossa</taxon>
        <taxon>Placobranchoidea</taxon>
        <taxon>Plakobranchidae</taxon>
        <taxon>Elysia</taxon>
    </lineage>
</organism>
<sequence length="113" mass="12505">MMEPSTSSNGGSKRSRRVLYNKKQVLDLLLGDSSEVEALYEDSGSDYEAPYKFSNSNHASLHRHISPTFEVGGLGKVKVNFFPKAIATWHGRESNPRPPDLESDALTTPPRCP</sequence>
<proteinExistence type="predicted"/>
<reference evidence="2 3" key="1">
    <citation type="journal article" date="2021" name="Elife">
        <title>Chloroplast acquisition without the gene transfer in kleptoplastic sea slugs, Plakobranchus ocellatus.</title>
        <authorList>
            <person name="Maeda T."/>
            <person name="Takahashi S."/>
            <person name="Yoshida T."/>
            <person name="Shimamura S."/>
            <person name="Takaki Y."/>
            <person name="Nagai Y."/>
            <person name="Toyoda A."/>
            <person name="Suzuki Y."/>
            <person name="Arimoto A."/>
            <person name="Ishii H."/>
            <person name="Satoh N."/>
            <person name="Nishiyama T."/>
            <person name="Hasebe M."/>
            <person name="Maruyama T."/>
            <person name="Minagawa J."/>
            <person name="Obokata J."/>
            <person name="Shigenobu S."/>
        </authorList>
    </citation>
    <scope>NUCLEOTIDE SEQUENCE [LARGE SCALE GENOMIC DNA]</scope>
</reference>
<name>A0AAV4J0J5_9GAST</name>
<accession>A0AAV4J0J5</accession>
<comment type="caution">
    <text evidence="2">The sequence shown here is derived from an EMBL/GenBank/DDBJ whole genome shotgun (WGS) entry which is preliminary data.</text>
</comment>
<dbReference type="AlphaFoldDB" id="A0AAV4J0J5"/>
<protein>
    <submittedName>
        <fullName evidence="2">Uncharacterized protein</fullName>
    </submittedName>
</protein>
<evidence type="ECO:0000313" key="2">
    <source>
        <dbReference type="EMBL" id="GFS16308.1"/>
    </source>
</evidence>